<dbReference type="EMBL" id="BMLQ01000006">
    <property type="protein sequence ID" value="GGO46426.1"/>
    <property type="molecule type" value="Genomic_DNA"/>
</dbReference>
<comment type="caution">
    <text evidence="1">The sequence shown here is derived from an EMBL/GenBank/DDBJ whole genome shotgun (WGS) entry which is preliminary data.</text>
</comment>
<evidence type="ECO:0000313" key="2">
    <source>
        <dbReference type="Proteomes" id="UP000642509"/>
    </source>
</evidence>
<sequence>MAFVGGIDESVERFGGGLPGGEHADVVNDHELGARVILARTLLVEPSTAARPIAVARDSRVNHETRMPASMTRLSI</sequence>
<reference evidence="2" key="1">
    <citation type="journal article" date="2019" name="Int. J. Syst. Evol. Microbiol.">
        <title>The Global Catalogue of Microorganisms (GCM) 10K type strain sequencing project: providing services to taxonomists for standard genome sequencing and annotation.</title>
        <authorList>
            <consortium name="The Broad Institute Genomics Platform"/>
            <consortium name="The Broad Institute Genome Sequencing Center for Infectious Disease"/>
            <person name="Wu L."/>
            <person name="Ma J."/>
        </authorList>
    </citation>
    <scope>NUCLEOTIDE SEQUENCE [LARGE SCALE GENOMIC DNA]</scope>
    <source>
        <strain evidence="2">CGMCC 1.7064</strain>
    </source>
</reference>
<accession>A0ABQ2M3I3</accession>
<proteinExistence type="predicted"/>
<dbReference type="Proteomes" id="UP000642509">
    <property type="component" value="Unassembled WGS sequence"/>
</dbReference>
<gene>
    <name evidence="1" type="ORF">GCM10010977_21310</name>
</gene>
<keyword evidence="2" id="KW-1185">Reference proteome</keyword>
<evidence type="ECO:0000313" key="1">
    <source>
        <dbReference type="EMBL" id="GGO46426.1"/>
    </source>
</evidence>
<name>A0ABQ2M3I3_9MICC</name>
<organism evidence="1 2">
    <name type="scientific">Citricoccus zhacaiensis</name>
    <dbReference type="NCBI Taxonomy" id="489142"/>
    <lineage>
        <taxon>Bacteria</taxon>
        <taxon>Bacillati</taxon>
        <taxon>Actinomycetota</taxon>
        <taxon>Actinomycetes</taxon>
        <taxon>Micrococcales</taxon>
        <taxon>Micrococcaceae</taxon>
        <taxon>Citricoccus</taxon>
    </lineage>
</organism>
<dbReference type="RefSeq" id="WP_229672619.1">
    <property type="nucleotide sequence ID" value="NZ_BAAAOU010000009.1"/>
</dbReference>
<protein>
    <submittedName>
        <fullName evidence="1">Uncharacterized protein</fullName>
    </submittedName>
</protein>